<evidence type="ECO:0000259" key="1">
    <source>
        <dbReference type="Pfam" id="PF00535"/>
    </source>
</evidence>
<dbReference type="Gene3D" id="3.90.550.10">
    <property type="entry name" value="Spore Coat Polysaccharide Biosynthesis Protein SpsA, Chain A"/>
    <property type="match status" value="1"/>
</dbReference>
<dbReference type="CDD" id="cd00761">
    <property type="entry name" value="Glyco_tranf_GTA_type"/>
    <property type="match status" value="1"/>
</dbReference>
<dbReference type="SUPFAM" id="SSF53448">
    <property type="entry name" value="Nucleotide-diphospho-sugar transferases"/>
    <property type="match status" value="1"/>
</dbReference>
<dbReference type="Pfam" id="PF00535">
    <property type="entry name" value="Glycos_transf_2"/>
    <property type="match status" value="1"/>
</dbReference>
<proteinExistence type="predicted"/>
<dbReference type="InterPro" id="IPR029044">
    <property type="entry name" value="Nucleotide-diphossugar_trans"/>
</dbReference>
<sequence length="365" mass="42769">MVLAPIALFVYNRPEHTKRTIDSLSNNDYAEQSELFVFCDGPKPDTNMDKIREVRSIVKEATGFKKVIVYEKKNNVGLAKSIISGVTELVTKYSKIIVLEDDMVTSKYFLTYLNHGLEYYENLNRVVSIHAYRLPFTAKTPETYFLRGADCWGWATWKRGWDLFEQDGKKLLDNLISENLMYEFDMQGSYPYTQMLKDQIAGKNDSWAIRWYASAFLQNRLTLYPARSLVFNIGLDASGTHCDTTNEYDVELSLSPIRIEKIKIEEDVKVRNLYRDYFRKLSRSSVKDQDFRSGGASYKTILNITILICPKFKLFIKKCFFIVFCYELVLYVYRSNIYNRVYPKVSERRKLLREFDKNKAHSRAN</sequence>
<organism evidence="2">
    <name type="scientific">Leptospira borgpetersenii</name>
    <dbReference type="NCBI Taxonomy" id="174"/>
    <lineage>
        <taxon>Bacteria</taxon>
        <taxon>Pseudomonadati</taxon>
        <taxon>Spirochaetota</taxon>
        <taxon>Spirochaetia</taxon>
        <taxon>Leptospirales</taxon>
        <taxon>Leptospiraceae</taxon>
        <taxon>Leptospira</taxon>
    </lineage>
</organism>
<dbReference type="EMBL" id="AF078135">
    <property type="protein sequence ID" value="AAD12961.1"/>
    <property type="molecule type" value="Genomic_DNA"/>
</dbReference>
<evidence type="ECO:0000313" key="2">
    <source>
        <dbReference type="EMBL" id="AAD12961.1"/>
    </source>
</evidence>
<accession>Q9ZGK8</accession>
<feature type="domain" description="Glycosyltransferase 2-like" evidence="1">
    <location>
        <begin position="9"/>
        <end position="122"/>
    </location>
</feature>
<dbReference type="InterPro" id="IPR001173">
    <property type="entry name" value="Glyco_trans_2-like"/>
</dbReference>
<reference evidence="2" key="1">
    <citation type="journal article" date="1999" name="Microb. Pathog.">
        <title>Genetic organization of the lipopolysaccharide O-antigen biosynthetic locus of Leptospira borgpetersenii serovar Hardjobovis.</title>
        <authorList>
            <person name="Kalambaheti T."/>
            <person name="Bulach D.M."/>
            <person name="Rajakumar K."/>
            <person name="Adler B."/>
        </authorList>
    </citation>
    <scope>NUCLEOTIDE SEQUENCE</scope>
    <source>
        <strain evidence="2">L171</strain>
    </source>
</reference>
<protein>
    <recommendedName>
        <fullName evidence="1">Glycosyltransferase 2-like domain-containing protein</fullName>
    </recommendedName>
</protein>
<dbReference type="AlphaFoldDB" id="Q9ZGK8"/>
<name>Q9ZGK8_LEPBO</name>